<name>A0A9D1EFS7_9FIRM</name>
<dbReference type="EMBL" id="DVHN01000125">
    <property type="protein sequence ID" value="HIR89216.1"/>
    <property type="molecule type" value="Genomic_DNA"/>
</dbReference>
<keyword evidence="1" id="KW-1133">Transmembrane helix</keyword>
<keyword evidence="1" id="KW-0472">Membrane</keyword>
<dbReference type="AlphaFoldDB" id="A0A9D1EFS7"/>
<sequence length="448" mass="51150">MEREGRKQKNKQLALGIVIFITTSLLLLIGTTTISQNQKDDKVTVLHFGMFAGSYWDVPTGNCYQVIDDAIQRFEESHSNVKIEYVSGILKDDYSEWLAEQVLLGKEPDVFMIPAGEFDMLASVGVLKDLDDFIKKDSSFHEDAYYSAAYNYGSIRQKQYALPYETVPTLMFVNKTLLEKEGITMPDTNWTWQDFLDICRQVTKDTNGDGVTDQFGYYDYGWKNAVISNGISLFDDNGENTFFGDEKVEATVRFVKELTDVNQGFTVTSKEFDEGKVAFRPLDFSEYKTYKPYPWRIKKYSNFEWDCVTMPAGPSGKNQSEVSTLLIGVGSRTNYEELAWEFIKTLCYEEETQKQILKDSQGLPVIREVVQSSEFQELLQMDAPGTSKINMSVIDQVMEEAVATPNFRQYSSVMSEADREISRILNGEVSMDNGLLKLQREMNSLLKQ</sequence>
<dbReference type="Proteomes" id="UP000824201">
    <property type="component" value="Unassembled WGS sequence"/>
</dbReference>
<dbReference type="InterPro" id="IPR006059">
    <property type="entry name" value="SBP"/>
</dbReference>
<reference evidence="2" key="1">
    <citation type="submission" date="2020-10" db="EMBL/GenBank/DDBJ databases">
        <authorList>
            <person name="Gilroy R."/>
        </authorList>
    </citation>
    <scope>NUCLEOTIDE SEQUENCE</scope>
    <source>
        <strain evidence="2">ChiW13-3771</strain>
    </source>
</reference>
<proteinExistence type="predicted"/>
<protein>
    <submittedName>
        <fullName evidence="2">Sugar ABC transporter substrate-binding protein</fullName>
    </submittedName>
</protein>
<accession>A0A9D1EFS7</accession>
<comment type="caution">
    <text evidence="2">The sequence shown here is derived from an EMBL/GenBank/DDBJ whole genome shotgun (WGS) entry which is preliminary data.</text>
</comment>
<dbReference type="SUPFAM" id="SSF53850">
    <property type="entry name" value="Periplasmic binding protein-like II"/>
    <property type="match status" value="1"/>
</dbReference>
<dbReference type="PANTHER" id="PTHR43649:SF12">
    <property type="entry name" value="DIACETYLCHITOBIOSE BINDING PROTEIN DASA"/>
    <property type="match status" value="1"/>
</dbReference>
<gene>
    <name evidence="2" type="ORF">IAC96_09720</name>
</gene>
<evidence type="ECO:0000313" key="2">
    <source>
        <dbReference type="EMBL" id="HIR89216.1"/>
    </source>
</evidence>
<organism evidence="2 3">
    <name type="scientific">Candidatus Fimimorpha faecalis</name>
    <dbReference type="NCBI Taxonomy" id="2840824"/>
    <lineage>
        <taxon>Bacteria</taxon>
        <taxon>Bacillati</taxon>
        <taxon>Bacillota</taxon>
        <taxon>Clostridia</taxon>
        <taxon>Eubacteriales</taxon>
        <taxon>Candidatus Fimimorpha</taxon>
    </lineage>
</organism>
<dbReference type="CDD" id="cd13585">
    <property type="entry name" value="PBP2_TMBP_like"/>
    <property type="match status" value="1"/>
</dbReference>
<evidence type="ECO:0000256" key="1">
    <source>
        <dbReference type="SAM" id="Phobius"/>
    </source>
</evidence>
<dbReference type="Gene3D" id="3.40.190.10">
    <property type="entry name" value="Periplasmic binding protein-like II"/>
    <property type="match status" value="1"/>
</dbReference>
<dbReference type="PANTHER" id="PTHR43649">
    <property type="entry name" value="ARABINOSE-BINDING PROTEIN-RELATED"/>
    <property type="match status" value="1"/>
</dbReference>
<feature type="transmembrane region" description="Helical" evidence="1">
    <location>
        <begin position="12"/>
        <end position="30"/>
    </location>
</feature>
<evidence type="ECO:0000313" key="3">
    <source>
        <dbReference type="Proteomes" id="UP000824201"/>
    </source>
</evidence>
<dbReference type="Pfam" id="PF13416">
    <property type="entry name" value="SBP_bac_8"/>
    <property type="match status" value="1"/>
</dbReference>
<reference evidence="2" key="2">
    <citation type="journal article" date="2021" name="PeerJ">
        <title>Extensive microbial diversity within the chicken gut microbiome revealed by metagenomics and culture.</title>
        <authorList>
            <person name="Gilroy R."/>
            <person name="Ravi A."/>
            <person name="Getino M."/>
            <person name="Pursley I."/>
            <person name="Horton D.L."/>
            <person name="Alikhan N.F."/>
            <person name="Baker D."/>
            <person name="Gharbi K."/>
            <person name="Hall N."/>
            <person name="Watson M."/>
            <person name="Adriaenssens E.M."/>
            <person name="Foster-Nyarko E."/>
            <person name="Jarju S."/>
            <person name="Secka A."/>
            <person name="Antonio M."/>
            <person name="Oren A."/>
            <person name="Chaudhuri R.R."/>
            <person name="La Ragione R."/>
            <person name="Hildebrand F."/>
            <person name="Pallen M.J."/>
        </authorList>
    </citation>
    <scope>NUCLEOTIDE SEQUENCE</scope>
    <source>
        <strain evidence="2">ChiW13-3771</strain>
    </source>
</reference>
<dbReference type="InterPro" id="IPR050490">
    <property type="entry name" value="Bact_solute-bd_prot1"/>
</dbReference>
<keyword evidence="1" id="KW-0812">Transmembrane</keyword>